<keyword evidence="1" id="KW-0175">Coiled coil</keyword>
<feature type="coiled-coil region" evidence="1">
    <location>
        <begin position="410"/>
        <end position="476"/>
    </location>
</feature>
<keyword evidence="3" id="KW-1133">Transmembrane helix</keyword>
<feature type="region of interest" description="Disordered" evidence="2">
    <location>
        <begin position="599"/>
        <end position="618"/>
    </location>
</feature>
<feature type="transmembrane region" description="Helical" evidence="3">
    <location>
        <begin position="89"/>
        <end position="110"/>
    </location>
</feature>
<dbReference type="CDD" id="cd07341">
    <property type="entry name" value="M56_BlaR1_MecR1_like"/>
    <property type="match status" value="1"/>
</dbReference>
<evidence type="ECO:0000256" key="2">
    <source>
        <dbReference type="SAM" id="MobiDB-lite"/>
    </source>
</evidence>
<accession>A0A1M6TI20</accession>
<evidence type="ECO:0000313" key="6">
    <source>
        <dbReference type="Proteomes" id="UP000184498"/>
    </source>
</evidence>
<feature type="transmembrane region" description="Helical" evidence="3">
    <location>
        <begin position="37"/>
        <end position="59"/>
    </location>
</feature>
<reference evidence="6" key="1">
    <citation type="submission" date="2016-11" db="EMBL/GenBank/DDBJ databases">
        <authorList>
            <person name="Varghese N."/>
            <person name="Submissions S."/>
        </authorList>
    </citation>
    <scope>NUCLEOTIDE SEQUENCE [LARGE SCALE GENOMIC DNA]</scope>
    <source>
        <strain evidence="6">DSM 18016</strain>
    </source>
</reference>
<dbReference type="PANTHER" id="PTHR34978:SF3">
    <property type="entry name" value="SLR0241 PROTEIN"/>
    <property type="match status" value="1"/>
</dbReference>
<protein>
    <submittedName>
        <fullName evidence="5">Signal transducer regulating beta-lactamase production, contains metallopeptidase domain</fullName>
    </submittedName>
</protein>
<evidence type="ECO:0000259" key="4">
    <source>
        <dbReference type="Pfam" id="PF05569"/>
    </source>
</evidence>
<keyword evidence="3" id="KW-0472">Membrane</keyword>
<feature type="transmembrane region" description="Helical" evidence="3">
    <location>
        <begin position="6"/>
        <end position="25"/>
    </location>
</feature>
<dbReference type="OrthoDB" id="1522859at2"/>
<evidence type="ECO:0000313" key="5">
    <source>
        <dbReference type="EMBL" id="SHK56563.1"/>
    </source>
</evidence>
<feature type="compositionally biased region" description="Basic and acidic residues" evidence="2">
    <location>
        <begin position="599"/>
        <end position="614"/>
    </location>
</feature>
<dbReference type="Pfam" id="PF05569">
    <property type="entry name" value="Peptidase_M56"/>
    <property type="match status" value="1"/>
</dbReference>
<dbReference type="InterPro" id="IPR008756">
    <property type="entry name" value="Peptidase_M56"/>
</dbReference>
<proteinExistence type="predicted"/>
<feature type="domain" description="Peptidase M56" evidence="4">
    <location>
        <begin position="160"/>
        <end position="253"/>
    </location>
</feature>
<dbReference type="EMBL" id="FRAM01000003">
    <property type="protein sequence ID" value="SHK56563.1"/>
    <property type="molecule type" value="Genomic_DNA"/>
</dbReference>
<dbReference type="InterPro" id="IPR052173">
    <property type="entry name" value="Beta-lactam_resp_regulator"/>
</dbReference>
<dbReference type="PANTHER" id="PTHR34978">
    <property type="entry name" value="POSSIBLE SENSOR-TRANSDUCER PROTEIN BLAR"/>
    <property type="match status" value="1"/>
</dbReference>
<gene>
    <name evidence="5" type="ORF">SAMN05444371_2888</name>
</gene>
<evidence type="ECO:0000256" key="1">
    <source>
        <dbReference type="SAM" id="Coils"/>
    </source>
</evidence>
<feature type="transmembrane region" description="Helical" evidence="3">
    <location>
        <begin position="262"/>
        <end position="281"/>
    </location>
</feature>
<sequence length="718" mass="83000">MESALLYLSKMMICSAVMFAYYLLFLKDKTFHHYNRFYLLLSVVISLVLPSVKISYFTIETNRNVYLLLSKLNQNQPQTTSHDVTIYSVFYTIIGVVSVALLIKLIIGILKINSIKKQFPNETIEGIRFYQTNLNNAPFSFFRNLFWKKSIEINSPVGQQILKHEMVHIEQKHSWDKLLMQISKSVFWFNPVFYFINKEINLIHEYLADKKAVKKSDTKAFAQMLLESHFSGSVLPVTSPFLSSNLKKRLTMITKNKTKYSYARKLFALPILFFMVFAYMVNAKNKEIKETNKAIEIAVQELKTDTLQPKQAAFDSLAADHQRQTKLYSQALQEDHLKMSAISKKMSEKNKELSALKKAKKEESPEYEAVEREMEQLASQMDGIVSSDNYRNNLKALQEHSEAISKMYDSQEFKKRIADAEKSAKDAEAMVNSTEFKKRIANAEKKAKIAERMIASPKFQKNLKNAEEQAEKMQIKINSPEFQKKIQDAQKNAQDALMKINSPEFKMHIEMAQKFSKEDFSKIYSEADFQKMIKDHYGKDAFTDGTVIYGFDAADFPDFKDVTKSFNYSFSDDMFYNSAKAKLTPKELRKLEKKRKELKEKQKELQEQQKKLQDKQQQLNKEMRENASFKISFNPKGIEPKVVVLDEAISYSNIPRLKSIKADKIKISDVSVTNKDLVYYINGKLSKASDYEKINPNSIASVNVFKTNGTGKIEIITK</sequence>
<organism evidence="5 6">
    <name type="scientific">Epilithonimonas mollis</name>
    <dbReference type="NCBI Taxonomy" id="216903"/>
    <lineage>
        <taxon>Bacteria</taxon>
        <taxon>Pseudomonadati</taxon>
        <taxon>Bacteroidota</taxon>
        <taxon>Flavobacteriia</taxon>
        <taxon>Flavobacteriales</taxon>
        <taxon>Weeksellaceae</taxon>
        <taxon>Chryseobacterium group</taxon>
        <taxon>Epilithonimonas</taxon>
    </lineage>
</organism>
<dbReference type="Proteomes" id="UP000184498">
    <property type="component" value="Unassembled WGS sequence"/>
</dbReference>
<evidence type="ECO:0000256" key="3">
    <source>
        <dbReference type="SAM" id="Phobius"/>
    </source>
</evidence>
<keyword evidence="3" id="KW-0812">Transmembrane</keyword>
<dbReference type="RefSeq" id="WP_072999284.1">
    <property type="nucleotide sequence ID" value="NZ_FRAM01000003.1"/>
</dbReference>
<dbReference type="STRING" id="216903.SAMN05444371_2888"/>
<name>A0A1M6TI20_9FLAO</name>
<keyword evidence="6" id="KW-1185">Reference proteome</keyword>
<dbReference type="AlphaFoldDB" id="A0A1M6TI20"/>